<protein>
    <submittedName>
        <fullName evidence="1">Uncharacterized protein</fullName>
    </submittedName>
</protein>
<dbReference type="AlphaFoldDB" id="A0AAN6MD11"/>
<gene>
    <name evidence="1" type="ORF">C8A05DRAFT_38528</name>
</gene>
<reference evidence="1" key="2">
    <citation type="submission" date="2023-05" db="EMBL/GenBank/DDBJ databases">
        <authorList>
            <consortium name="Lawrence Berkeley National Laboratory"/>
            <person name="Steindorff A."/>
            <person name="Hensen N."/>
            <person name="Bonometti L."/>
            <person name="Westerberg I."/>
            <person name="Brannstrom I.O."/>
            <person name="Guillou S."/>
            <person name="Cros-Aarteil S."/>
            <person name="Calhoun S."/>
            <person name="Haridas S."/>
            <person name="Kuo A."/>
            <person name="Mondo S."/>
            <person name="Pangilinan J."/>
            <person name="Riley R."/>
            <person name="Labutti K."/>
            <person name="Andreopoulos B."/>
            <person name="Lipzen A."/>
            <person name="Chen C."/>
            <person name="Yanf M."/>
            <person name="Daum C."/>
            <person name="Ng V."/>
            <person name="Clum A."/>
            <person name="Ohm R."/>
            <person name="Martin F."/>
            <person name="Silar P."/>
            <person name="Natvig D."/>
            <person name="Lalanne C."/>
            <person name="Gautier V."/>
            <person name="Ament-Velasquez S.L."/>
            <person name="Kruys A."/>
            <person name="Hutchinson M.I."/>
            <person name="Powell A.J."/>
            <person name="Barry K."/>
            <person name="Miller A.N."/>
            <person name="Grigoriev I.V."/>
            <person name="Debuchy R."/>
            <person name="Gladieux P."/>
            <person name="Thoren M.H."/>
            <person name="Johannesson H."/>
        </authorList>
    </citation>
    <scope>NUCLEOTIDE SEQUENCE</scope>
    <source>
        <strain evidence="1">CBS 103.79</strain>
    </source>
</reference>
<dbReference type="InterPro" id="IPR038883">
    <property type="entry name" value="AN11006-like"/>
</dbReference>
<proteinExistence type="predicted"/>
<name>A0AAN6MD11_9PEZI</name>
<dbReference type="PANTHER" id="PTHR42085:SF8">
    <property type="entry name" value="F-BOX DOMAIN-CONTAINING PROTEIN"/>
    <property type="match status" value="1"/>
</dbReference>
<organism evidence="1 2">
    <name type="scientific">Staphylotrichum tortipilum</name>
    <dbReference type="NCBI Taxonomy" id="2831512"/>
    <lineage>
        <taxon>Eukaryota</taxon>
        <taxon>Fungi</taxon>
        <taxon>Dikarya</taxon>
        <taxon>Ascomycota</taxon>
        <taxon>Pezizomycotina</taxon>
        <taxon>Sordariomycetes</taxon>
        <taxon>Sordariomycetidae</taxon>
        <taxon>Sordariales</taxon>
        <taxon>Chaetomiaceae</taxon>
        <taxon>Staphylotrichum</taxon>
    </lineage>
</organism>
<evidence type="ECO:0000313" key="2">
    <source>
        <dbReference type="Proteomes" id="UP001303889"/>
    </source>
</evidence>
<comment type="caution">
    <text evidence="1">The sequence shown here is derived from an EMBL/GenBank/DDBJ whole genome shotgun (WGS) entry which is preliminary data.</text>
</comment>
<sequence>MASREICSFFALPRQVRDDIYRRVLVVVHPLYLFKDAHSPNVELFAPEKRRRWPALLFTNRQLNAEASAILYGSNHFTLVDTTSNQVNLLQAFLDGIGPGNAAHLSHLTINFPAAESQEERVVLREADLRGLKLLQEKCTGLATLETHVQGGNSKGLTVTSLAEEGSQFAREALAQVDGQFNAIPSLHKVIVRFYSGSPAPEVAELMQGYGWAILPGR</sequence>
<dbReference type="Proteomes" id="UP001303889">
    <property type="component" value="Unassembled WGS sequence"/>
</dbReference>
<reference evidence="1" key="1">
    <citation type="journal article" date="2023" name="Mol. Phylogenet. Evol.">
        <title>Genome-scale phylogeny and comparative genomics of the fungal order Sordariales.</title>
        <authorList>
            <person name="Hensen N."/>
            <person name="Bonometti L."/>
            <person name="Westerberg I."/>
            <person name="Brannstrom I.O."/>
            <person name="Guillou S."/>
            <person name="Cros-Aarteil S."/>
            <person name="Calhoun S."/>
            <person name="Haridas S."/>
            <person name="Kuo A."/>
            <person name="Mondo S."/>
            <person name="Pangilinan J."/>
            <person name="Riley R."/>
            <person name="LaButti K."/>
            <person name="Andreopoulos B."/>
            <person name="Lipzen A."/>
            <person name="Chen C."/>
            <person name="Yan M."/>
            <person name="Daum C."/>
            <person name="Ng V."/>
            <person name="Clum A."/>
            <person name="Steindorff A."/>
            <person name="Ohm R.A."/>
            <person name="Martin F."/>
            <person name="Silar P."/>
            <person name="Natvig D.O."/>
            <person name="Lalanne C."/>
            <person name="Gautier V."/>
            <person name="Ament-Velasquez S.L."/>
            <person name="Kruys A."/>
            <person name="Hutchinson M.I."/>
            <person name="Powell A.J."/>
            <person name="Barry K."/>
            <person name="Miller A.N."/>
            <person name="Grigoriev I.V."/>
            <person name="Debuchy R."/>
            <person name="Gladieux P."/>
            <person name="Hiltunen Thoren M."/>
            <person name="Johannesson H."/>
        </authorList>
    </citation>
    <scope>NUCLEOTIDE SEQUENCE</scope>
    <source>
        <strain evidence="1">CBS 103.79</strain>
    </source>
</reference>
<keyword evidence="2" id="KW-1185">Reference proteome</keyword>
<evidence type="ECO:0000313" key="1">
    <source>
        <dbReference type="EMBL" id="KAK3897899.1"/>
    </source>
</evidence>
<dbReference type="PANTHER" id="PTHR42085">
    <property type="entry name" value="F-BOX DOMAIN-CONTAINING PROTEIN"/>
    <property type="match status" value="1"/>
</dbReference>
<accession>A0AAN6MD11</accession>
<dbReference type="EMBL" id="MU856045">
    <property type="protein sequence ID" value="KAK3897899.1"/>
    <property type="molecule type" value="Genomic_DNA"/>
</dbReference>